<feature type="compositionally biased region" description="Low complexity" evidence="2">
    <location>
        <begin position="335"/>
        <end position="348"/>
    </location>
</feature>
<dbReference type="OrthoDB" id="5319641at2759"/>
<feature type="region of interest" description="Disordered" evidence="2">
    <location>
        <begin position="326"/>
        <end position="375"/>
    </location>
</feature>
<evidence type="ECO:0000256" key="2">
    <source>
        <dbReference type="SAM" id="MobiDB-lite"/>
    </source>
</evidence>
<dbReference type="InterPro" id="IPR018608">
    <property type="entry name" value="Gti1/Pac2"/>
</dbReference>
<name>A0A1J7J1F9_9PEZI</name>
<organism evidence="3 4">
    <name type="scientific">Coniochaeta ligniaria NRRL 30616</name>
    <dbReference type="NCBI Taxonomy" id="1408157"/>
    <lineage>
        <taxon>Eukaryota</taxon>
        <taxon>Fungi</taxon>
        <taxon>Dikarya</taxon>
        <taxon>Ascomycota</taxon>
        <taxon>Pezizomycotina</taxon>
        <taxon>Sordariomycetes</taxon>
        <taxon>Sordariomycetidae</taxon>
        <taxon>Coniochaetales</taxon>
        <taxon>Coniochaetaceae</taxon>
        <taxon>Coniochaeta</taxon>
    </lineage>
</organism>
<accession>A0A1J7J1F9</accession>
<comment type="similarity">
    <text evidence="1">Belongs to the MIT1/WOR1 family.</text>
</comment>
<feature type="region of interest" description="Disordered" evidence="2">
    <location>
        <begin position="393"/>
        <end position="412"/>
    </location>
</feature>
<dbReference type="PANTHER" id="PTHR28027">
    <property type="entry name" value="TRANSCRIPTIONAL REGULATOR MIT1"/>
    <property type="match status" value="1"/>
</dbReference>
<protein>
    <recommendedName>
        <fullName evidence="5">Gti1/Pac2 family protein</fullName>
    </recommendedName>
</protein>
<evidence type="ECO:0000313" key="4">
    <source>
        <dbReference type="Proteomes" id="UP000182658"/>
    </source>
</evidence>
<dbReference type="GO" id="GO:0003677">
    <property type="term" value="F:DNA binding"/>
    <property type="evidence" value="ECO:0007669"/>
    <property type="project" value="TreeGrafter"/>
</dbReference>
<keyword evidence="4" id="KW-1185">Reference proteome</keyword>
<dbReference type="AlphaFoldDB" id="A0A1J7J1F9"/>
<evidence type="ECO:0000313" key="3">
    <source>
        <dbReference type="EMBL" id="OIW33325.1"/>
    </source>
</evidence>
<feature type="compositionally biased region" description="Polar residues" evidence="2">
    <location>
        <begin position="486"/>
        <end position="498"/>
    </location>
</feature>
<feature type="region of interest" description="Disordered" evidence="2">
    <location>
        <begin position="615"/>
        <end position="639"/>
    </location>
</feature>
<dbReference type="InParanoid" id="A0A1J7J1F9"/>
<evidence type="ECO:0008006" key="5">
    <source>
        <dbReference type="Google" id="ProtNLM"/>
    </source>
</evidence>
<feature type="region of interest" description="Disordered" evidence="2">
    <location>
        <begin position="482"/>
        <end position="536"/>
    </location>
</feature>
<reference evidence="3 4" key="1">
    <citation type="submission" date="2016-10" db="EMBL/GenBank/DDBJ databases">
        <title>Draft genome sequence of Coniochaeta ligniaria NRRL30616, a lignocellulolytic fungus for bioabatement of inhibitors in plant biomass hydrolysates.</title>
        <authorList>
            <consortium name="DOE Joint Genome Institute"/>
            <person name="Jimenez D.J."/>
            <person name="Hector R.E."/>
            <person name="Riley R."/>
            <person name="Sun H."/>
            <person name="Grigoriev I.V."/>
            <person name="Van Elsas J.D."/>
            <person name="Nichols N.N."/>
        </authorList>
    </citation>
    <scope>NUCLEOTIDE SEQUENCE [LARGE SCALE GENOMIC DNA]</scope>
    <source>
        <strain evidence="3 4">NRRL 30616</strain>
    </source>
</reference>
<dbReference type="Proteomes" id="UP000182658">
    <property type="component" value="Unassembled WGS sequence"/>
</dbReference>
<dbReference type="Pfam" id="PF09729">
    <property type="entry name" value="Gti1_Pac2"/>
    <property type="match status" value="1"/>
</dbReference>
<sequence length="639" mass="69150">MTNLSAAMPDTLQPTYVGFVQTSRDVCLLLEMVLSGRLPHVPRRPHERERVDIVRSGNIFIYEEQASGVKRWTDGINWSPSRILGNFLIYREMDQSFPAEGGKKTALKKNRASSGSKPTGVKKTRSPNTMSATPYTYGQPGGYGMGENGLATIGDRDLYGSLIDSYPFKESGLVKKTITVVIEGVPHHLVSYYKAADVQSGLLKTPTLDPLFDGIQPRDSLLRNNTFRVPVEQEEFRINENSDAYITQDQVQIKGLYQPQPGYQQRAGMPLQNHGLQNHGLPEHGLPSSQMTGMQPYGQSPFGYTAEPHLQAQAVTQLPSGIQGLTSNNLSAMTGGQYQQPTPQGFPQVQGPYMTNGFQPGPSRHLSYPSTQSSVYAAPPAQSNVYAAPSAQSSVYAPSPAPSYPAQRSYRHASVASAPNGYAPVMPAGTPPNPSPGREIEGVSALEANQGAIGWSMDYFNNGQGFTASDLPLRRDNRTLRRSSRQDFVNRSGPQEDQLNGYFLSPPADADIPSPTGNSWTPPTGTPWTPSTSMISQGSQDRSKFILPSPSGSPTLGNINRMMPQSSASNGPIGPGRVTSSEGFQSLAPNGPIGPVLLADSFMDMLDLDYLNNFVSDPDDGKPDDDGPGTFNGDPWIKF</sequence>
<feature type="compositionally biased region" description="Low complexity" evidence="2">
    <location>
        <begin position="513"/>
        <end position="533"/>
    </location>
</feature>
<dbReference type="EMBL" id="KV875094">
    <property type="protein sequence ID" value="OIW33325.1"/>
    <property type="molecule type" value="Genomic_DNA"/>
</dbReference>
<evidence type="ECO:0000256" key="1">
    <source>
        <dbReference type="ARBA" id="ARBA00008359"/>
    </source>
</evidence>
<proteinExistence type="inferred from homology"/>
<feature type="region of interest" description="Disordered" evidence="2">
    <location>
        <begin position="100"/>
        <end position="135"/>
    </location>
</feature>
<dbReference type="PANTHER" id="PTHR28027:SF2">
    <property type="entry name" value="TRANSCRIPTIONAL REGULATOR MIT1"/>
    <property type="match status" value="1"/>
</dbReference>
<feature type="region of interest" description="Disordered" evidence="2">
    <location>
        <begin position="273"/>
        <end position="304"/>
    </location>
</feature>
<gene>
    <name evidence="3" type="ORF">CONLIGDRAFT_677121</name>
</gene>